<dbReference type="GO" id="GO:0016705">
    <property type="term" value="F:oxidoreductase activity, acting on paired donors, with incorporation or reduction of molecular oxygen"/>
    <property type="evidence" value="ECO:0007669"/>
    <property type="project" value="InterPro"/>
</dbReference>
<dbReference type="PROSITE" id="PS00086">
    <property type="entry name" value="CYTOCHROME_P450"/>
    <property type="match status" value="1"/>
</dbReference>
<dbReference type="EMBL" id="BNJK01000002">
    <property type="protein sequence ID" value="GHO98202.1"/>
    <property type="molecule type" value="Genomic_DNA"/>
</dbReference>
<comment type="caution">
    <text evidence="8">The sequence shown here is derived from an EMBL/GenBank/DDBJ whole genome shotgun (WGS) entry which is preliminary data.</text>
</comment>
<dbReference type="CDD" id="cd11032">
    <property type="entry name" value="P450_EryK-like"/>
    <property type="match status" value="1"/>
</dbReference>
<keyword evidence="3 7" id="KW-0479">Metal-binding</keyword>
<dbReference type="PANTHER" id="PTHR46696">
    <property type="entry name" value="P450, PUTATIVE (EUROFUNG)-RELATED"/>
    <property type="match status" value="1"/>
</dbReference>
<dbReference type="GO" id="GO:0005506">
    <property type="term" value="F:iron ion binding"/>
    <property type="evidence" value="ECO:0007669"/>
    <property type="project" value="InterPro"/>
</dbReference>
<dbReference type="Proteomes" id="UP000597444">
    <property type="component" value="Unassembled WGS sequence"/>
</dbReference>
<dbReference type="GO" id="GO:0020037">
    <property type="term" value="F:heme binding"/>
    <property type="evidence" value="ECO:0007669"/>
    <property type="project" value="InterPro"/>
</dbReference>
<evidence type="ECO:0000256" key="6">
    <source>
        <dbReference type="ARBA" id="ARBA00023033"/>
    </source>
</evidence>
<evidence type="ECO:0000313" key="8">
    <source>
        <dbReference type="EMBL" id="GHO98202.1"/>
    </source>
</evidence>
<keyword evidence="5 7" id="KW-0408">Iron</keyword>
<gene>
    <name evidence="8" type="ORF">KSF_082500</name>
</gene>
<dbReference type="AlphaFoldDB" id="A0A8J3IWN6"/>
<dbReference type="SUPFAM" id="SSF48264">
    <property type="entry name" value="Cytochrome P450"/>
    <property type="match status" value="1"/>
</dbReference>
<dbReference type="InterPro" id="IPR001128">
    <property type="entry name" value="Cyt_P450"/>
</dbReference>
<keyword evidence="2 7" id="KW-0349">Heme</keyword>
<name>A0A8J3IWN6_9CHLR</name>
<accession>A0A8J3IWN6</accession>
<keyword evidence="6 7" id="KW-0503">Monooxygenase</keyword>
<dbReference type="FunFam" id="1.10.630.10:FF:000018">
    <property type="entry name" value="Cytochrome P450 monooxygenase"/>
    <property type="match status" value="1"/>
</dbReference>
<dbReference type="Gene3D" id="1.10.630.10">
    <property type="entry name" value="Cytochrome P450"/>
    <property type="match status" value="1"/>
</dbReference>
<dbReference type="InterPro" id="IPR002397">
    <property type="entry name" value="Cyt_P450_B"/>
</dbReference>
<dbReference type="PRINTS" id="PR00359">
    <property type="entry name" value="BP450"/>
</dbReference>
<organism evidence="8 9">
    <name type="scientific">Reticulibacter mediterranei</name>
    <dbReference type="NCBI Taxonomy" id="2778369"/>
    <lineage>
        <taxon>Bacteria</taxon>
        <taxon>Bacillati</taxon>
        <taxon>Chloroflexota</taxon>
        <taxon>Ktedonobacteria</taxon>
        <taxon>Ktedonobacterales</taxon>
        <taxon>Reticulibacteraceae</taxon>
        <taxon>Reticulibacter</taxon>
    </lineage>
</organism>
<evidence type="ECO:0000256" key="7">
    <source>
        <dbReference type="RuleBase" id="RU000461"/>
    </source>
</evidence>
<evidence type="ECO:0000256" key="3">
    <source>
        <dbReference type="ARBA" id="ARBA00022723"/>
    </source>
</evidence>
<dbReference type="PANTHER" id="PTHR46696:SF1">
    <property type="entry name" value="CYTOCHROME P450 YJIB-RELATED"/>
    <property type="match status" value="1"/>
</dbReference>
<sequence length="392" mass="44577">MSQASIQARWDALLDQLRLIRETEPVHYDEQTHLWNLYRYEDVVYALSHPAIFSSDTNSIVPQQPEINFMSKGDITQMDPPRHRQFRSLISQAFTPRVVEQMAPRITALTNQLLDAVTVRSEMDIIRDIAAPLPIIVIAELLGVPSEDRERFKRWSNTLIASASSIDPTDEKMIASMIPTMREMHEYLQNYVHDRRQQPREDLISRLTTAQIEGQMLDDDEIVGFASLLLLAGNITTTILIGNALLCLTDHPEAIATLRADMSLLPSAIEEVLRFRSPFTLTARVTASDITLHGVTIPARQLVNVWLLSANHDERQFPDPEHFDIRREPNRHQAFGHGIHFCIGAPLARLEGKIVLQALLERFPTLKRVPNIELEPHESSFVTGVRSLPVTW</sequence>
<evidence type="ECO:0000256" key="2">
    <source>
        <dbReference type="ARBA" id="ARBA00022617"/>
    </source>
</evidence>
<dbReference type="InterPro" id="IPR017972">
    <property type="entry name" value="Cyt_P450_CS"/>
</dbReference>
<evidence type="ECO:0000256" key="4">
    <source>
        <dbReference type="ARBA" id="ARBA00023002"/>
    </source>
</evidence>
<dbReference type="InterPro" id="IPR036396">
    <property type="entry name" value="Cyt_P450_sf"/>
</dbReference>
<reference evidence="8" key="1">
    <citation type="submission" date="2020-10" db="EMBL/GenBank/DDBJ databases">
        <title>Taxonomic study of unclassified bacteria belonging to the class Ktedonobacteria.</title>
        <authorList>
            <person name="Yabe S."/>
            <person name="Wang C.M."/>
            <person name="Zheng Y."/>
            <person name="Sakai Y."/>
            <person name="Cavaletti L."/>
            <person name="Monciardini P."/>
            <person name="Donadio S."/>
        </authorList>
    </citation>
    <scope>NUCLEOTIDE SEQUENCE</scope>
    <source>
        <strain evidence="8">ID150040</strain>
    </source>
</reference>
<proteinExistence type="inferred from homology"/>
<dbReference type="Pfam" id="PF00067">
    <property type="entry name" value="p450"/>
    <property type="match status" value="1"/>
</dbReference>
<dbReference type="GO" id="GO:0004497">
    <property type="term" value="F:monooxygenase activity"/>
    <property type="evidence" value="ECO:0007669"/>
    <property type="project" value="UniProtKB-KW"/>
</dbReference>
<evidence type="ECO:0000313" key="9">
    <source>
        <dbReference type="Proteomes" id="UP000597444"/>
    </source>
</evidence>
<keyword evidence="9" id="KW-1185">Reference proteome</keyword>
<evidence type="ECO:0000256" key="1">
    <source>
        <dbReference type="ARBA" id="ARBA00010617"/>
    </source>
</evidence>
<evidence type="ECO:0000256" key="5">
    <source>
        <dbReference type="ARBA" id="ARBA00023004"/>
    </source>
</evidence>
<protein>
    <submittedName>
        <fullName evidence="8">Cytochrome P450</fullName>
    </submittedName>
</protein>
<dbReference type="RefSeq" id="WP_220208964.1">
    <property type="nucleotide sequence ID" value="NZ_BNJK01000002.1"/>
</dbReference>
<comment type="similarity">
    <text evidence="1 7">Belongs to the cytochrome P450 family.</text>
</comment>
<keyword evidence="4 7" id="KW-0560">Oxidoreductase</keyword>